<keyword evidence="8" id="KW-0539">Nucleus</keyword>
<protein>
    <recommendedName>
        <fullName evidence="4">Nuclear protein MDM1</fullName>
    </recommendedName>
</protein>
<evidence type="ECO:0000256" key="7">
    <source>
        <dbReference type="ARBA" id="ARBA00023212"/>
    </source>
</evidence>
<evidence type="ECO:0000256" key="9">
    <source>
        <dbReference type="ARBA" id="ARBA00045771"/>
    </source>
</evidence>
<organism evidence="11 12">
    <name type="scientific">Lates japonicus</name>
    <name type="common">Japanese lates</name>
    <dbReference type="NCBI Taxonomy" id="270547"/>
    <lineage>
        <taxon>Eukaryota</taxon>
        <taxon>Metazoa</taxon>
        <taxon>Chordata</taxon>
        <taxon>Craniata</taxon>
        <taxon>Vertebrata</taxon>
        <taxon>Euteleostomi</taxon>
        <taxon>Actinopterygii</taxon>
        <taxon>Neopterygii</taxon>
        <taxon>Teleostei</taxon>
        <taxon>Neoteleostei</taxon>
        <taxon>Acanthomorphata</taxon>
        <taxon>Carangaria</taxon>
        <taxon>Carangaria incertae sedis</taxon>
        <taxon>Centropomidae</taxon>
        <taxon>Lates</taxon>
    </lineage>
</organism>
<dbReference type="EMBL" id="BRZM01000005">
    <property type="protein sequence ID" value="GLD48205.1"/>
    <property type="molecule type" value="Genomic_DNA"/>
</dbReference>
<feature type="region of interest" description="Disordered" evidence="10">
    <location>
        <begin position="229"/>
        <end position="248"/>
    </location>
</feature>
<dbReference type="InterPro" id="IPR029136">
    <property type="entry name" value="MDM1"/>
</dbReference>
<keyword evidence="7" id="KW-0206">Cytoskeleton</keyword>
<evidence type="ECO:0000256" key="4">
    <source>
        <dbReference type="ARBA" id="ARBA00013508"/>
    </source>
</evidence>
<evidence type="ECO:0000256" key="1">
    <source>
        <dbReference type="ARBA" id="ARBA00004114"/>
    </source>
</evidence>
<dbReference type="GO" id="GO:0046600">
    <property type="term" value="P:negative regulation of centriole replication"/>
    <property type="evidence" value="ECO:0007669"/>
    <property type="project" value="InterPro"/>
</dbReference>
<dbReference type="PANTHER" id="PTHR32078">
    <property type="entry name" value="NUCLEAR PROTEIN MDM1"/>
    <property type="match status" value="1"/>
</dbReference>
<comment type="subcellular location">
    <subcellularLocation>
        <location evidence="1">Cytoplasm</location>
        <location evidence="1">Cytoskeleton</location>
        <location evidence="1">Microtubule organizing center</location>
        <location evidence="1">Centrosome</location>
        <location evidence="1">Centriole</location>
    </subcellularLocation>
    <subcellularLocation>
        <location evidence="2">Nucleus</location>
    </subcellularLocation>
</comment>
<dbReference type="PANTHER" id="PTHR32078:SF1">
    <property type="entry name" value="NUCLEAR PROTEIN MDM1"/>
    <property type="match status" value="1"/>
</dbReference>
<dbReference type="AlphaFoldDB" id="A0AAD3M630"/>
<keyword evidence="6" id="KW-0493">Microtubule</keyword>
<evidence type="ECO:0000256" key="10">
    <source>
        <dbReference type="SAM" id="MobiDB-lite"/>
    </source>
</evidence>
<dbReference type="Proteomes" id="UP001279410">
    <property type="component" value="Unassembled WGS sequence"/>
</dbReference>
<evidence type="ECO:0000256" key="5">
    <source>
        <dbReference type="ARBA" id="ARBA00022490"/>
    </source>
</evidence>
<dbReference type="Pfam" id="PF15501">
    <property type="entry name" value="MDM1"/>
    <property type="match status" value="1"/>
</dbReference>
<keyword evidence="5" id="KW-0963">Cytoplasm</keyword>
<evidence type="ECO:0000313" key="11">
    <source>
        <dbReference type="EMBL" id="GLD48205.1"/>
    </source>
</evidence>
<dbReference type="GO" id="GO:0005634">
    <property type="term" value="C:nucleus"/>
    <property type="evidence" value="ECO:0007669"/>
    <property type="project" value="UniProtKB-SubCell"/>
</dbReference>
<evidence type="ECO:0000256" key="2">
    <source>
        <dbReference type="ARBA" id="ARBA00004123"/>
    </source>
</evidence>
<dbReference type="GO" id="GO:0005814">
    <property type="term" value="C:centriole"/>
    <property type="evidence" value="ECO:0007669"/>
    <property type="project" value="UniProtKB-SubCell"/>
</dbReference>
<evidence type="ECO:0000256" key="3">
    <source>
        <dbReference type="ARBA" id="ARBA00010494"/>
    </source>
</evidence>
<dbReference type="GO" id="GO:0008017">
    <property type="term" value="F:microtubule binding"/>
    <property type="evidence" value="ECO:0007669"/>
    <property type="project" value="InterPro"/>
</dbReference>
<dbReference type="GO" id="GO:0005874">
    <property type="term" value="C:microtubule"/>
    <property type="evidence" value="ECO:0007669"/>
    <property type="project" value="UniProtKB-KW"/>
</dbReference>
<keyword evidence="12" id="KW-1185">Reference proteome</keyword>
<reference evidence="11" key="1">
    <citation type="submission" date="2022-08" db="EMBL/GenBank/DDBJ databases">
        <title>Genome sequencing of akame (Lates japonicus).</title>
        <authorList>
            <person name="Hashiguchi Y."/>
            <person name="Takahashi H."/>
        </authorList>
    </citation>
    <scope>NUCLEOTIDE SEQUENCE</scope>
    <source>
        <strain evidence="11">Kochi</strain>
    </source>
</reference>
<accession>A0AAD3M630</accession>
<evidence type="ECO:0000256" key="6">
    <source>
        <dbReference type="ARBA" id="ARBA00022701"/>
    </source>
</evidence>
<feature type="region of interest" description="Disordered" evidence="10">
    <location>
        <begin position="16"/>
        <end position="209"/>
    </location>
</feature>
<comment type="caution">
    <text evidence="11">The sequence shown here is derived from an EMBL/GenBank/DDBJ whole genome shotgun (WGS) entry which is preliminary data.</text>
</comment>
<gene>
    <name evidence="11" type="ORF">AKAME5_000221700</name>
</gene>
<feature type="compositionally biased region" description="Polar residues" evidence="10">
    <location>
        <begin position="58"/>
        <end position="77"/>
    </location>
</feature>
<name>A0AAD3M630_LATJO</name>
<proteinExistence type="inferred from homology"/>
<feature type="non-terminal residue" evidence="11">
    <location>
        <position position="281"/>
    </location>
</feature>
<evidence type="ECO:0000313" key="12">
    <source>
        <dbReference type="Proteomes" id="UP001279410"/>
    </source>
</evidence>
<comment type="similarity">
    <text evidence="3">Belongs to the MDM1 family.</text>
</comment>
<feature type="compositionally biased region" description="Basic and acidic residues" evidence="10">
    <location>
        <begin position="173"/>
        <end position="186"/>
    </location>
</feature>
<sequence length="281" mass="30971">MTVRFKCKSEYQKNYGVPRSRSVSPQRCTPLAGLRSDQMGISREPSLQRRKKLGSGGLAQSCTSLLCPSDPQHSLSEPTHARAHRKVPSVAASKSRSAFRKEPSLDPEPPTPPESRAHPESPEQPETPAGPRPAADPGRPERPQRAAAQSAEPGTAGKSGKYTTSRPPTVAPDGHRPSANEDEHAMQWRAGLRSGGQRSGGHRSEYHRQFSWKKPIQVASPILTAEQVLYSSNRSVPPFKKNPGSMETEYRRSFQGLALPTGPRLRKHLEHQRAPLFHTHM</sequence>
<evidence type="ECO:0000256" key="8">
    <source>
        <dbReference type="ARBA" id="ARBA00023242"/>
    </source>
</evidence>
<comment type="function">
    <text evidence="9">Microtubule-binding protein that negatively regulates centriole duplication. Binds to and stabilizes microtubules.</text>
</comment>